<protein>
    <submittedName>
        <fullName evidence="2">Uncharacterized protein</fullName>
    </submittedName>
</protein>
<sequence>MAQKRGRERDEDPLNTLRRRGCPTRRSSSRHNGDASTVGVVVVAGGPHVSKATTTHRLSPPPQPTASPQPTQP</sequence>
<accession>A0A5B7GLT5</accession>
<reference evidence="2 3" key="1">
    <citation type="submission" date="2019-05" db="EMBL/GenBank/DDBJ databases">
        <title>Another draft genome of Portunus trituberculatus and its Hox gene families provides insights of decapod evolution.</title>
        <authorList>
            <person name="Jeong J.-H."/>
            <person name="Song I."/>
            <person name="Kim S."/>
            <person name="Choi T."/>
            <person name="Kim D."/>
            <person name="Ryu S."/>
            <person name="Kim W."/>
        </authorList>
    </citation>
    <scope>NUCLEOTIDE SEQUENCE [LARGE SCALE GENOMIC DNA]</scope>
    <source>
        <tissue evidence="2">Muscle</tissue>
    </source>
</reference>
<evidence type="ECO:0000313" key="3">
    <source>
        <dbReference type="Proteomes" id="UP000324222"/>
    </source>
</evidence>
<name>A0A5B7GLT5_PORTR</name>
<comment type="caution">
    <text evidence="2">The sequence shown here is derived from an EMBL/GenBank/DDBJ whole genome shotgun (WGS) entry which is preliminary data.</text>
</comment>
<dbReference type="EMBL" id="VSRR010015773">
    <property type="protein sequence ID" value="MPC58539.1"/>
    <property type="molecule type" value="Genomic_DNA"/>
</dbReference>
<evidence type="ECO:0000313" key="2">
    <source>
        <dbReference type="EMBL" id="MPC58539.1"/>
    </source>
</evidence>
<feature type="compositionally biased region" description="Pro residues" evidence="1">
    <location>
        <begin position="59"/>
        <end position="73"/>
    </location>
</feature>
<evidence type="ECO:0000256" key="1">
    <source>
        <dbReference type="SAM" id="MobiDB-lite"/>
    </source>
</evidence>
<keyword evidence="3" id="KW-1185">Reference proteome</keyword>
<organism evidence="2 3">
    <name type="scientific">Portunus trituberculatus</name>
    <name type="common">Swimming crab</name>
    <name type="synonym">Neptunus trituberculatus</name>
    <dbReference type="NCBI Taxonomy" id="210409"/>
    <lineage>
        <taxon>Eukaryota</taxon>
        <taxon>Metazoa</taxon>
        <taxon>Ecdysozoa</taxon>
        <taxon>Arthropoda</taxon>
        <taxon>Crustacea</taxon>
        <taxon>Multicrustacea</taxon>
        <taxon>Malacostraca</taxon>
        <taxon>Eumalacostraca</taxon>
        <taxon>Eucarida</taxon>
        <taxon>Decapoda</taxon>
        <taxon>Pleocyemata</taxon>
        <taxon>Brachyura</taxon>
        <taxon>Eubrachyura</taxon>
        <taxon>Portunoidea</taxon>
        <taxon>Portunidae</taxon>
        <taxon>Portuninae</taxon>
        <taxon>Portunus</taxon>
    </lineage>
</organism>
<feature type="compositionally biased region" description="Basic residues" evidence="1">
    <location>
        <begin position="17"/>
        <end position="29"/>
    </location>
</feature>
<dbReference type="AlphaFoldDB" id="A0A5B7GLT5"/>
<feature type="region of interest" description="Disordered" evidence="1">
    <location>
        <begin position="1"/>
        <end position="73"/>
    </location>
</feature>
<feature type="compositionally biased region" description="Basic and acidic residues" evidence="1">
    <location>
        <begin position="1"/>
        <end position="12"/>
    </location>
</feature>
<dbReference type="Proteomes" id="UP000324222">
    <property type="component" value="Unassembled WGS sequence"/>
</dbReference>
<proteinExistence type="predicted"/>
<gene>
    <name evidence="2" type="ORF">E2C01_052545</name>
</gene>